<name>A0A9P4P109_9PEZI</name>
<dbReference type="Gene3D" id="1.20.1280.140">
    <property type="match status" value="1"/>
</dbReference>
<feature type="chain" id="PRO_5040440266" evidence="1">
    <location>
        <begin position="19"/>
        <end position="180"/>
    </location>
</feature>
<dbReference type="AlphaFoldDB" id="A0A9P4P109"/>
<feature type="signal peptide" evidence="1">
    <location>
        <begin position="1"/>
        <end position="18"/>
    </location>
</feature>
<proteinExistence type="predicted"/>
<dbReference type="EMBL" id="MU007013">
    <property type="protein sequence ID" value="KAF2435287.1"/>
    <property type="molecule type" value="Genomic_DNA"/>
</dbReference>
<evidence type="ECO:0000313" key="2">
    <source>
        <dbReference type="EMBL" id="KAF2435287.1"/>
    </source>
</evidence>
<accession>A0A9P4P109</accession>
<keyword evidence="3" id="KW-1185">Reference proteome</keyword>
<reference evidence="2" key="1">
    <citation type="journal article" date="2020" name="Stud. Mycol.">
        <title>101 Dothideomycetes genomes: a test case for predicting lifestyles and emergence of pathogens.</title>
        <authorList>
            <person name="Haridas S."/>
            <person name="Albert R."/>
            <person name="Binder M."/>
            <person name="Bloem J."/>
            <person name="Labutti K."/>
            <person name="Salamov A."/>
            <person name="Andreopoulos B."/>
            <person name="Baker S."/>
            <person name="Barry K."/>
            <person name="Bills G."/>
            <person name="Bluhm B."/>
            <person name="Cannon C."/>
            <person name="Castanera R."/>
            <person name="Culley D."/>
            <person name="Daum C."/>
            <person name="Ezra D."/>
            <person name="Gonzalez J."/>
            <person name="Henrissat B."/>
            <person name="Kuo A."/>
            <person name="Liang C."/>
            <person name="Lipzen A."/>
            <person name="Lutzoni F."/>
            <person name="Magnuson J."/>
            <person name="Mondo S."/>
            <person name="Nolan M."/>
            <person name="Ohm R."/>
            <person name="Pangilinan J."/>
            <person name="Park H.-J."/>
            <person name="Ramirez L."/>
            <person name="Alfaro M."/>
            <person name="Sun H."/>
            <person name="Tritt A."/>
            <person name="Yoshinaga Y."/>
            <person name="Zwiers L.-H."/>
            <person name="Turgeon B."/>
            <person name="Goodwin S."/>
            <person name="Spatafora J."/>
            <person name="Crous P."/>
            <person name="Grigoriev I."/>
        </authorList>
    </citation>
    <scope>NUCLEOTIDE SEQUENCE</scope>
    <source>
        <strain evidence="2">CBS 130266</strain>
    </source>
</reference>
<evidence type="ECO:0000313" key="3">
    <source>
        <dbReference type="Proteomes" id="UP000800235"/>
    </source>
</evidence>
<organism evidence="2 3">
    <name type="scientific">Tothia fuscella</name>
    <dbReference type="NCBI Taxonomy" id="1048955"/>
    <lineage>
        <taxon>Eukaryota</taxon>
        <taxon>Fungi</taxon>
        <taxon>Dikarya</taxon>
        <taxon>Ascomycota</taxon>
        <taxon>Pezizomycotina</taxon>
        <taxon>Dothideomycetes</taxon>
        <taxon>Pleosporomycetidae</taxon>
        <taxon>Venturiales</taxon>
        <taxon>Cylindrosympodiaceae</taxon>
        <taxon>Tothia</taxon>
    </lineage>
</organism>
<evidence type="ECO:0000256" key="1">
    <source>
        <dbReference type="SAM" id="SignalP"/>
    </source>
</evidence>
<sequence length="180" mass="19670">MLLLRFLPLLSIVGIGLAHSLNAFPAEQYFSKMISVLARLDNSLKNIPPGGSYEEAVQRSQSLVRMQAEQTNILISAATDVRRGPSMAGTEVGERLMPLIQRFTRLYQTTGVGWVNAKEMVQASGGRNNVYQELIKASKATAAFTEAYVEKLPPGAQARARGVGTRIVGFLDIAIRAYRS</sequence>
<gene>
    <name evidence="2" type="ORF">EJ08DRAFT_692553</name>
</gene>
<protein>
    <submittedName>
        <fullName evidence="2">Uncharacterized protein</fullName>
    </submittedName>
</protein>
<keyword evidence="1" id="KW-0732">Signal</keyword>
<dbReference type="Proteomes" id="UP000800235">
    <property type="component" value="Unassembled WGS sequence"/>
</dbReference>
<comment type="caution">
    <text evidence="2">The sequence shown here is derived from an EMBL/GenBank/DDBJ whole genome shotgun (WGS) entry which is preliminary data.</text>
</comment>